<reference evidence="2 3" key="1">
    <citation type="journal article" date="2015" name="Nature">
        <title>rRNA introns, odd ribosomes, and small enigmatic genomes across a large radiation of phyla.</title>
        <authorList>
            <person name="Brown C.T."/>
            <person name="Hug L.A."/>
            <person name="Thomas B.C."/>
            <person name="Sharon I."/>
            <person name="Castelle C.J."/>
            <person name="Singh A."/>
            <person name="Wilkins M.J."/>
            <person name="Williams K.H."/>
            <person name="Banfield J.F."/>
        </authorList>
    </citation>
    <scope>NUCLEOTIDE SEQUENCE [LARGE SCALE GENOMIC DNA]</scope>
</reference>
<feature type="domain" description="Glycosyltransferase 2-like" evidence="1">
    <location>
        <begin position="9"/>
        <end position="133"/>
    </location>
</feature>
<gene>
    <name evidence="2" type="ORF">US68_C0016G0004</name>
</gene>
<dbReference type="PANTHER" id="PTHR43685:SF11">
    <property type="entry name" value="GLYCOSYLTRANSFERASE TAGX-RELATED"/>
    <property type="match status" value="1"/>
</dbReference>
<name>A0A0G0KJG5_9BACT</name>
<dbReference type="PANTHER" id="PTHR43685">
    <property type="entry name" value="GLYCOSYLTRANSFERASE"/>
    <property type="match status" value="1"/>
</dbReference>
<dbReference type="Gene3D" id="3.90.550.10">
    <property type="entry name" value="Spore Coat Polysaccharide Biosynthesis Protein SpsA, Chain A"/>
    <property type="match status" value="1"/>
</dbReference>
<sequence>MSKHFPKISIVTPSYNQGQFLEKTILSVLQQKYPNLEYIIIDGKSTDSSLQIIKKYQKHLTFWQSKKDSGQANALNIGFKHATGDILCWLNSDDILLPHSLALVSKLFSQYPHLDWLTSQSTIINKDDEIIQSGLHFGKVPLFLRLGLYHGKCLGFIPQEGTFWRQSLWKKSEAKIPNRHYCLDFELWRRFAKYSPLVTLEAPLASFRHHSQQKTSAMKKYYQEIHPLLPYIPRFVGIIGRIINPFLRRLCPRIYFNKLNYQWTYHPGISTYQIK</sequence>
<dbReference type="EMBL" id="LBTX01000016">
    <property type="protein sequence ID" value="KKQ49344.1"/>
    <property type="molecule type" value="Genomic_DNA"/>
</dbReference>
<evidence type="ECO:0000313" key="3">
    <source>
        <dbReference type="Proteomes" id="UP000034231"/>
    </source>
</evidence>
<dbReference type="InterPro" id="IPR029044">
    <property type="entry name" value="Nucleotide-diphossugar_trans"/>
</dbReference>
<dbReference type="Proteomes" id="UP000034231">
    <property type="component" value="Unassembled WGS sequence"/>
</dbReference>
<dbReference type="InterPro" id="IPR050834">
    <property type="entry name" value="Glycosyltransf_2"/>
</dbReference>
<dbReference type="InterPro" id="IPR001173">
    <property type="entry name" value="Glyco_trans_2-like"/>
</dbReference>
<evidence type="ECO:0000259" key="1">
    <source>
        <dbReference type="Pfam" id="PF00535"/>
    </source>
</evidence>
<dbReference type="CDD" id="cd06433">
    <property type="entry name" value="GT_2_WfgS_like"/>
    <property type="match status" value="1"/>
</dbReference>
<dbReference type="SUPFAM" id="SSF53448">
    <property type="entry name" value="Nucleotide-diphospho-sugar transferases"/>
    <property type="match status" value="1"/>
</dbReference>
<organism evidence="2 3">
    <name type="scientific">Candidatus Shapirobacteria bacterium GW2011_GWE1_38_10</name>
    <dbReference type="NCBI Taxonomy" id="1618488"/>
    <lineage>
        <taxon>Bacteria</taxon>
        <taxon>Candidatus Shapironibacteriota</taxon>
    </lineage>
</organism>
<dbReference type="AlphaFoldDB" id="A0A0G0KJG5"/>
<keyword evidence="2" id="KW-0808">Transferase</keyword>
<proteinExistence type="predicted"/>
<dbReference type="Pfam" id="PF00535">
    <property type="entry name" value="Glycos_transf_2"/>
    <property type="match status" value="1"/>
</dbReference>
<dbReference type="GO" id="GO:0016740">
    <property type="term" value="F:transferase activity"/>
    <property type="evidence" value="ECO:0007669"/>
    <property type="project" value="UniProtKB-KW"/>
</dbReference>
<accession>A0A0G0KJG5</accession>
<comment type="caution">
    <text evidence="2">The sequence shown here is derived from an EMBL/GenBank/DDBJ whole genome shotgun (WGS) entry which is preliminary data.</text>
</comment>
<protein>
    <submittedName>
        <fullName evidence="2">Glycosyl transferase, family 2</fullName>
    </submittedName>
</protein>
<evidence type="ECO:0000313" key="2">
    <source>
        <dbReference type="EMBL" id="KKQ49344.1"/>
    </source>
</evidence>